<dbReference type="Proteomes" id="UP001060215">
    <property type="component" value="Chromosome 7"/>
</dbReference>
<reference evidence="1 2" key="1">
    <citation type="journal article" date="2022" name="Plant J.">
        <title>Chromosome-level genome of Camellia lanceoleosa provides a valuable resource for understanding genome evolution and self-incompatibility.</title>
        <authorList>
            <person name="Gong W."/>
            <person name="Xiao S."/>
            <person name="Wang L."/>
            <person name="Liao Z."/>
            <person name="Chang Y."/>
            <person name="Mo W."/>
            <person name="Hu G."/>
            <person name="Li W."/>
            <person name="Zhao G."/>
            <person name="Zhu H."/>
            <person name="Hu X."/>
            <person name="Ji K."/>
            <person name="Xiang X."/>
            <person name="Song Q."/>
            <person name="Yuan D."/>
            <person name="Jin S."/>
            <person name="Zhang L."/>
        </authorList>
    </citation>
    <scope>NUCLEOTIDE SEQUENCE [LARGE SCALE GENOMIC DNA]</scope>
    <source>
        <strain evidence="1">SQ_2022a</strain>
    </source>
</reference>
<keyword evidence="2" id="KW-1185">Reference proteome</keyword>
<evidence type="ECO:0000313" key="1">
    <source>
        <dbReference type="EMBL" id="KAI8006089.1"/>
    </source>
</evidence>
<proteinExistence type="predicted"/>
<organism evidence="1 2">
    <name type="scientific">Camellia lanceoleosa</name>
    <dbReference type="NCBI Taxonomy" id="1840588"/>
    <lineage>
        <taxon>Eukaryota</taxon>
        <taxon>Viridiplantae</taxon>
        <taxon>Streptophyta</taxon>
        <taxon>Embryophyta</taxon>
        <taxon>Tracheophyta</taxon>
        <taxon>Spermatophyta</taxon>
        <taxon>Magnoliopsida</taxon>
        <taxon>eudicotyledons</taxon>
        <taxon>Gunneridae</taxon>
        <taxon>Pentapetalae</taxon>
        <taxon>asterids</taxon>
        <taxon>Ericales</taxon>
        <taxon>Theaceae</taxon>
        <taxon>Camellia</taxon>
    </lineage>
</organism>
<sequence length="87" mass="9720">MGAFKQLSSIEQQTDKLKDRCQRLYKRCRVKGKGLCVDATWFHEYVVDQDHVNKILIAVVQGMNASEGSIDVGLAATRALYNALGFT</sequence>
<gene>
    <name evidence="1" type="ORF">LOK49_LG07G00364</name>
</gene>
<name>A0ACC0GYK9_9ERIC</name>
<comment type="caution">
    <text evidence="1">The sequence shown here is derived from an EMBL/GenBank/DDBJ whole genome shotgun (WGS) entry which is preliminary data.</text>
</comment>
<evidence type="ECO:0000313" key="2">
    <source>
        <dbReference type="Proteomes" id="UP001060215"/>
    </source>
</evidence>
<dbReference type="EMBL" id="CM045764">
    <property type="protein sequence ID" value="KAI8006089.1"/>
    <property type="molecule type" value="Genomic_DNA"/>
</dbReference>
<protein>
    <submittedName>
        <fullName evidence="1">Importin subunit beta-1</fullName>
    </submittedName>
</protein>
<accession>A0ACC0GYK9</accession>